<evidence type="ECO:0000256" key="5">
    <source>
        <dbReference type="ARBA" id="ARBA00022729"/>
    </source>
</evidence>
<dbReference type="InterPro" id="IPR010264">
    <property type="entry name" value="Self-incomp_S1"/>
</dbReference>
<reference evidence="7" key="1">
    <citation type="submission" date="2023-05" db="EMBL/GenBank/DDBJ databases">
        <title>Genome and transcriptome analyses reveal genes involved in the formation of fine ridges on petal epidermal cells in Hibiscus trionum.</title>
        <authorList>
            <person name="Koshimizu S."/>
            <person name="Masuda S."/>
            <person name="Ishii T."/>
            <person name="Shirasu K."/>
            <person name="Hoshino A."/>
            <person name="Arita M."/>
        </authorList>
    </citation>
    <scope>NUCLEOTIDE SEQUENCE</scope>
    <source>
        <strain evidence="7">Hamamatsu line</strain>
    </source>
</reference>
<dbReference type="OrthoDB" id="1848419at2759"/>
<name>A0A9W7IBR7_HIBTR</name>
<accession>A0A9W7IBR7</accession>
<evidence type="ECO:0000256" key="4">
    <source>
        <dbReference type="ARBA" id="ARBA00022525"/>
    </source>
</evidence>
<dbReference type="Proteomes" id="UP001165190">
    <property type="component" value="Unassembled WGS sequence"/>
</dbReference>
<evidence type="ECO:0000256" key="1">
    <source>
        <dbReference type="ARBA" id="ARBA00004613"/>
    </source>
</evidence>
<dbReference type="PANTHER" id="PTHR31232">
    <property type="match status" value="1"/>
</dbReference>
<dbReference type="AlphaFoldDB" id="A0A9W7IBR7"/>
<comment type="subcellular location">
    <subcellularLocation>
        <location evidence="1 6">Secreted</location>
    </subcellularLocation>
</comment>
<evidence type="ECO:0000313" key="8">
    <source>
        <dbReference type="Proteomes" id="UP001165190"/>
    </source>
</evidence>
<feature type="chain" id="PRO_5041019055" description="S-protein homolog" evidence="6">
    <location>
        <begin position="24"/>
        <end position="152"/>
    </location>
</feature>
<gene>
    <name evidence="7" type="ORF">HRI_002993000</name>
</gene>
<keyword evidence="3 6" id="KW-0713">Self-incompatibility</keyword>
<dbReference type="GO" id="GO:0005576">
    <property type="term" value="C:extracellular region"/>
    <property type="evidence" value="ECO:0007669"/>
    <property type="project" value="UniProtKB-SubCell"/>
</dbReference>
<protein>
    <recommendedName>
        <fullName evidence="6">S-protein homolog</fullName>
    </recommendedName>
</protein>
<evidence type="ECO:0000256" key="6">
    <source>
        <dbReference type="RuleBase" id="RU367044"/>
    </source>
</evidence>
<sequence length="152" mass="18144">MGNPESIVLSLLVLISLPPYQWAHAVKQDMLFTDYHIRIANDLPNDIFHLPSPNEPQLFIHCKSGDRDIGPKPMLNGGVYTFDTKINFFRTTLFFCFARWENFHKEGRFDLFKATRDEDRCLKHQHTYFWSVRSDGFYFSNNNETWRDEYPW</sequence>
<keyword evidence="4 6" id="KW-0964">Secreted</keyword>
<dbReference type="GO" id="GO:0060320">
    <property type="term" value="P:rejection of self pollen"/>
    <property type="evidence" value="ECO:0007669"/>
    <property type="project" value="UniProtKB-KW"/>
</dbReference>
<dbReference type="Pfam" id="PF05938">
    <property type="entry name" value="Self-incomp_S1"/>
    <property type="match status" value="1"/>
</dbReference>
<keyword evidence="5 6" id="KW-0732">Signal</keyword>
<dbReference type="EMBL" id="BSYR01000025">
    <property type="protein sequence ID" value="GMI93237.1"/>
    <property type="molecule type" value="Genomic_DNA"/>
</dbReference>
<evidence type="ECO:0000256" key="3">
    <source>
        <dbReference type="ARBA" id="ARBA00022471"/>
    </source>
</evidence>
<proteinExistence type="inferred from homology"/>
<comment type="similarity">
    <text evidence="2 6">Belongs to the plant self-incompatibility (S1) protein family.</text>
</comment>
<comment type="caution">
    <text evidence="7">The sequence shown here is derived from an EMBL/GenBank/DDBJ whole genome shotgun (WGS) entry which is preliminary data.</text>
</comment>
<dbReference type="PANTHER" id="PTHR31232:SF164">
    <property type="entry name" value="S-PROTEIN HOMOLOG"/>
    <property type="match status" value="1"/>
</dbReference>
<organism evidence="7 8">
    <name type="scientific">Hibiscus trionum</name>
    <name type="common">Flower of an hour</name>
    <dbReference type="NCBI Taxonomy" id="183268"/>
    <lineage>
        <taxon>Eukaryota</taxon>
        <taxon>Viridiplantae</taxon>
        <taxon>Streptophyta</taxon>
        <taxon>Embryophyta</taxon>
        <taxon>Tracheophyta</taxon>
        <taxon>Spermatophyta</taxon>
        <taxon>Magnoliopsida</taxon>
        <taxon>eudicotyledons</taxon>
        <taxon>Gunneridae</taxon>
        <taxon>Pentapetalae</taxon>
        <taxon>rosids</taxon>
        <taxon>malvids</taxon>
        <taxon>Malvales</taxon>
        <taxon>Malvaceae</taxon>
        <taxon>Malvoideae</taxon>
        <taxon>Hibiscus</taxon>
    </lineage>
</organism>
<evidence type="ECO:0000313" key="7">
    <source>
        <dbReference type="EMBL" id="GMI93237.1"/>
    </source>
</evidence>
<keyword evidence="8" id="KW-1185">Reference proteome</keyword>
<feature type="signal peptide" evidence="6">
    <location>
        <begin position="1"/>
        <end position="23"/>
    </location>
</feature>
<evidence type="ECO:0000256" key="2">
    <source>
        <dbReference type="ARBA" id="ARBA00005581"/>
    </source>
</evidence>